<feature type="coiled-coil region" evidence="1">
    <location>
        <begin position="84"/>
        <end position="160"/>
    </location>
</feature>
<keyword evidence="1" id="KW-0175">Coiled coil</keyword>
<dbReference type="KEGG" id="bfz:BAU07_26295"/>
<evidence type="ECO:0000313" key="3">
    <source>
        <dbReference type="Proteomes" id="UP000091926"/>
    </source>
</evidence>
<sequence>MINNGIPAGGGNRSNTSYIGSYQHALASDAGHAMELRRLAEEATVAADQAYAQGRQEGWDEAVREANDRLRQQLAFTAQHVADKERLKAELDKQAKIIDALEARVAAMEEENQRLRQENGLLRKADTSLRELIISLRSANEKLQQQVKELDASYRERTQQYADQLWQYNRTMVFVSAVGGVLEELTRENTPQAQHARELFAEKYAREVDKGLQQGTIKMAPDLDPTFDRYLPKTRQFIADLLVMAQEDKTESLSAGM</sequence>
<geneLocation type="plasmid" evidence="2 3">
    <name>unnamed1</name>
</geneLocation>
<dbReference type="RefSeq" id="WP_066665856.1">
    <property type="nucleotide sequence ID" value="NZ_CBCSCL010000020.1"/>
</dbReference>
<evidence type="ECO:0000256" key="1">
    <source>
        <dbReference type="SAM" id="Coils"/>
    </source>
</evidence>
<organism evidence="2 3">
    <name type="scientific">Bordetella flabilis</name>
    <dbReference type="NCBI Taxonomy" id="463014"/>
    <lineage>
        <taxon>Bacteria</taxon>
        <taxon>Pseudomonadati</taxon>
        <taxon>Pseudomonadota</taxon>
        <taxon>Betaproteobacteria</taxon>
        <taxon>Burkholderiales</taxon>
        <taxon>Alcaligenaceae</taxon>
        <taxon>Bordetella</taxon>
    </lineage>
</organism>
<keyword evidence="3" id="KW-1185">Reference proteome</keyword>
<protein>
    <recommendedName>
        <fullName evidence="4">Chromosome partition protein Smc</fullName>
    </recommendedName>
</protein>
<evidence type="ECO:0000313" key="2">
    <source>
        <dbReference type="EMBL" id="ANN80838.1"/>
    </source>
</evidence>
<dbReference type="OrthoDB" id="6986010at2"/>
<gene>
    <name evidence="2" type="ORF">BAU07_26295</name>
</gene>
<dbReference type="Proteomes" id="UP000091926">
    <property type="component" value="Plasmid unnamed1"/>
</dbReference>
<accession>A0A193GMK9</accession>
<proteinExistence type="predicted"/>
<evidence type="ECO:0008006" key="4">
    <source>
        <dbReference type="Google" id="ProtNLM"/>
    </source>
</evidence>
<reference evidence="2 3" key="1">
    <citation type="submission" date="2016-06" db="EMBL/GenBank/DDBJ databases">
        <title>Complete genome sequences of Bordetella bronchialis and Bordetella flabilis.</title>
        <authorList>
            <person name="LiPuma J.J."/>
            <person name="Spilker T."/>
        </authorList>
    </citation>
    <scope>NUCLEOTIDE SEQUENCE [LARGE SCALE GENOMIC DNA]</scope>
    <source>
        <strain evidence="2 3">AU10664</strain>
        <plasmid evidence="2 3">unnamed1</plasmid>
    </source>
</reference>
<name>A0A193GMK9_9BORD</name>
<keyword evidence="2" id="KW-0614">Plasmid</keyword>
<dbReference type="EMBL" id="CP016173">
    <property type="protein sequence ID" value="ANN80838.1"/>
    <property type="molecule type" value="Genomic_DNA"/>
</dbReference>
<dbReference type="AlphaFoldDB" id="A0A193GMK9"/>